<dbReference type="Gene3D" id="3.60.40.10">
    <property type="entry name" value="PPM-type phosphatase domain"/>
    <property type="match status" value="1"/>
</dbReference>
<accession>A0A6J4DY57</accession>
<dbReference type="InterPro" id="IPR036457">
    <property type="entry name" value="PPM-type-like_dom_sf"/>
</dbReference>
<dbReference type="EMBL" id="AP023189">
    <property type="protein sequence ID" value="BCG22098.1"/>
    <property type="molecule type" value="Genomic_DNA"/>
</dbReference>
<dbReference type="KEGG" id="ptw:TUM18999_02890"/>
<reference evidence="1 2" key="1">
    <citation type="submission" date="2020-05" db="EMBL/GenBank/DDBJ databases">
        <title>Characterization of novel class B3 metallo-beta-lactamase from novel Pseudomonas species.</title>
        <authorList>
            <person name="Yamada K."/>
            <person name="Aoki K."/>
            <person name="Ishii Y."/>
        </authorList>
    </citation>
    <scope>NUCLEOTIDE SEQUENCE [LARGE SCALE GENOMIC DNA]</scope>
    <source>
        <strain evidence="1 2">TUM18999</strain>
    </source>
</reference>
<evidence type="ECO:0008006" key="3">
    <source>
        <dbReference type="Google" id="ProtNLM"/>
    </source>
</evidence>
<organism evidence="1 2">
    <name type="scientific">Pseudomonas tohonis</name>
    <dbReference type="NCBI Taxonomy" id="2725477"/>
    <lineage>
        <taxon>Bacteria</taxon>
        <taxon>Pseudomonadati</taxon>
        <taxon>Pseudomonadota</taxon>
        <taxon>Gammaproteobacteria</taxon>
        <taxon>Pseudomonadales</taxon>
        <taxon>Pseudomonadaceae</taxon>
        <taxon>Pseudomonas</taxon>
    </lineage>
</organism>
<evidence type="ECO:0000313" key="2">
    <source>
        <dbReference type="Proteomes" id="UP000509383"/>
    </source>
</evidence>
<evidence type="ECO:0000313" key="1">
    <source>
        <dbReference type="EMBL" id="BCG22098.1"/>
    </source>
</evidence>
<protein>
    <recommendedName>
        <fullName evidence="3">Serine/threonine protein phosphatase</fullName>
    </recommendedName>
</protein>
<proteinExistence type="predicted"/>
<dbReference type="Proteomes" id="UP000509383">
    <property type="component" value="Chromosome"/>
</dbReference>
<gene>
    <name evidence="1" type="ORF">TUM18999_02890</name>
</gene>
<dbReference type="SUPFAM" id="SSF81606">
    <property type="entry name" value="PP2C-like"/>
    <property type="match status" value="1"/>
</dbReference>
<dbReference type="RefSeq" id="WP_173179282.1">
    <property type="nucleotide sequence ID" value="NZ_AP023189.1"/>
</dbReference>
<name>A0A6J4DY57_9PSED</name>
<sequence length="226" mass="25128">MQISWISCQGKERGSNNDAAAIGRKDHYVLAMLVDAAEKGNGQELARHWARTIITAALETTQQLDPANLISIMRTEQQQLRHGHLHAIASYCCVLVDLRQELLHIVHIGDCLVGTQRHGEAINWLIRPHNAQEQGIWPKAPLPPQESRHLLTRSLNAKRFCLPGCLTTGLPQNAHLLLCSDGYWCEHLQMGVDLQCVLDDASVLSLEPGIATIKQQTDCDNCLVLK</sequence>
<dbReference type="AlphaFoldDB" id="A0A6J4DY57"/>